<proteinExistence type="predicted"/>
<name>A0ABU3WRU3_9NOCA</name>
<keyword evidence="2" id="KW-1185">Reference proteome</keyword>
<reference evidence="1 2" key="1">
    <citation type="submission" date="2019-10" db="EMBL/GenBank/DDBJ databases">
        <title>Draft Genome Assembly of Rhodococcus zopfii DSM44189.</title>
        <authorList>
            <person name="Sutton J.M."/>
            <person name="Akob D.M."/>
            <person name="Bushman T.J."/>
        </authorList>
    </citation>
    <scope>NUCLEOTIDE SEQUENCE [LARGE SCALE GENOMIC DNA]</scope>
    <source>
        <strain evidence="1 2">DSM 44189</strain>
    </source>
</reference>
<organism evidence="1 2">
    <name type="scientific">Rhodococcus zopfii</name>
    <dbReference type="NCBI Taxonomy" id="43772"/>
    <lineage>
        <taxon>Bacteria</taxon>
        <taxon>Bacillati</taxon>
        <taxon>Actinomycetota</taxon>
        <taxon>Actinomycetes</taxon>
        <taxon>Mycobacteriales</taxon>
        <taxon>Nocardiaceae</taxon>
        <taxon>Rhodococcus</taxon>
    </lineage>
</organism>
<evidence type="ECO:0000313" key="2">
    <source>
        <dbReference type="Proteomes" id="UP001275440"/>
    </source>
</evidence>
<dbReference type="Proteomes" id="UP001275440">
    <property type="component" value="Unassembled WGS sequence"/>
</dbReference>
<sequence>MTVYSTDLTQLLHTVRNTLAHRVAPGVTDGTARIELSGVIEALDNLVERVSWDPEGLGRSCERTEELARALGLESLDNGGSDVATLRRRRREISQSLAGTYRNGEQVSEIVAAVTRFTEDDVREQISTALRGGLPD</sequence>
<protein>
    <submittedName>
        <fullName evidence="1">Uncharacterized protein</fullName>
    </submittedName>
</protein>
<gene>
    <name evidence="1" type="ORF">F8M49_17845</name>
</gene>
<comment type="caution">
    <text evidence="1">The sequence shown here is derived from an EMBL/GenBank/DDBJ whole genome shotgun (WGS) entry which is preliminary data.</text>
</comment>
<accession>A0ABU3WRU3</accession>
<dbReference type="EMBL" id="WBMO01000001">
    <property type="protein sequence ID" value="MDV2476716.1"/>
    <property type="molecule type" value="Genomic_DNA"/>
</dbReference>
<evidence type="ECO:0000313" key="1">
    <source>
        <dbReference type="EMBL" id="MDV2476716.1"/>
    </source>
</evidence>